<dbReference type="GO" id="GO:0006887">
    <property type="term" value="P:exocytosis"/>
    <property type="evidence" value="ECO:0007669"/>
    <property type="project" value="TreeGrafter"/>
</dbReference>
<proteinExistence type="inferred from homology"/>
<dbReference type="Ensembl" id="ENSCCRT00020026227.1">
    <property type="protein sequence ID" value="ENSCCRP00020023923.1"/>
    <property type="gene ID" value="ENSCCRG00020011071.1"/>
</dbReference>
<evidence type="ECO:0000256" key="2">
    <source>
        <dbReference type="ARBA" id="ARBA00025794"/>
    </source>
</evidence>
<evidence type="ECO:0000259" key="5">
    <source>
        <dbReference type="Pfam" id="PF06428"/>
    </source>
</evidence>
<evidence type="ECO:0000256" key="3">
    <source>
        <dbReference type="SAM" id="Coils"/>
    </source>
</evidence>
<dbReference type="Pfam" id="PF25555">
    <property type="entry name" value="RAB3A-like_C"/>
    <property type="match status" value="1"/>
</dbReference>
<dbReference type="PANTHER" id="PTHR14430:SF2">
    <property type="entry name" value="RAB-3A-INTERACTING PROTEIN"/>
    <property type="match status" value="1"/>
</dbReference>
<evidence type="ECO:0000313" key="6">
    <source>
        <dbReference type="Ensembl" id="ENSCCRP00020023923.1"/>
    </source>
</evidence>
<keyword evidence="1 3" id="KW-0175">Coiled coil</keyword>
<feature type="region of interest" description="Disordered" evidence="4">
    <location>
        <begin position="217"/>
        <end position="240"/>
    </location>
</feature>
<dbReference type="SUPFAM" id="SSF144284">
    <property type="entry name" value="Sec2 N-terminal region"/>
    <property type="match status" value="1"/>
</dbReference>
<dbReference type="GO" id="GO:0070319">
    <property type="term" value="C:Golgi to plasma membrane transport vesicle"/>
    <property type="evidence" value="ECO:0007669"/>
    <property type="project" value="TreeGrafter"/>
</dbReference>
<dbReference type="InterPro" id="IPR009449">
    <property type="entry name" value="Sec2_N"/>
</dbReference>
<accession>A0A8C2H841</accession>
<comment type="similarity">
    <text evidence="2">Belongs to the SEC2 family.</text>
</comment>
<dbReference type="GO" id="GO:0005085">
    <property type="term" value="F:guanyl-nucleotide exchange factor activity"/>
    <property type="evidence" value="ECO:0007669"/>
    <property type="project" value="InterPro"/>
</dbReference>
<evidence type="ECO:0000256" key="1">
    <source>
        <dbReference type="ARBA" id="ARBA00023054"/>
    </source>
</evidence>
<dbReference type="AlphaFoldDB" id="A0A8C2H841"/>
<dbReference type="PANTHER" id="PTHR14430">
    <property type="entry name" value="RABIN3-RELATED"/>
    <property type="match status" value="1"/>
</dbReference>
<evidence type="ECO:0000256" key="4">
    <source>
        <dbReference type="SAM" id="MobiDB-lite"/>
    </source>
</evidence>
<reference evidence="6" key="1">
    <citation type="submission" date="2025-08" db="UniProtKB">
        <authorList>
            <consortium name="Ensembl"/>
        </authorList>
    </citation>
    <scope>IDENTIFICATION</scope>
</reference>
<evidence type="ECO:0000313" key="7">
    <source>
        <dbReference type="Proteomes" id="UP000694701"/>
    </source>
</evidence>
<protein>
    <submittedName>
        <fullName evidence="6">RAB3A interacting protein (rabin3)</fullName>
    </submittedName>
</protein>
<dbReference type="Proteomes" id="UP000694701">
    <property type="component" value="Unplaced"/>
</dbReference>
<feature type="compositionally biased region" description="Polar residues" evidence="4">
    <location>
        <begin position="36"/>
        <end position="53"/>
    </location>
</feature>
<dbReference type="InterPro" id="IPR040351">
    <property type="entry name" value="RAB3IL/RAB3IP/Sec2"/>
</dbReference>
<organism evidence="6 7">
    <name type="scientific">Cyprinus carpio</name>
    <name type="common">Common carp</name>
    <dbReference type="NCBI Taxonomy" id="7962"/>
    <lineage>
        <taxon>Eukaryota</taxon>
        <taxon>Metazoa</taxon>
        <taxon>Chordata</taxon>
        <taxon>Craniata</taxon>
        <taxon>Vertebrata</taxon>
        <taxon>Euteleostomi</taxon>
        <taxon>Actinopterygii</taxon>
        <taxon>Neopterygii</taxon>
        <taxon>Teleostei</taxon>
        <taxon>Ostariophysi</taxon>
        <taxon>Cypriniformes</taxon>
        <taxon>Cyprinidae</taxon>
        <taxon>Cyprininae</taxon>
        <taxon>Cyprinus</taxon>
    </lineage>
</organism>
<sequence length="390" mass="43071">MASEPLEGFHEVNLASPTTPDRHGVIDPSPPKHNAPPSTLFRTHSLTSSQNAPNALRADQLPTQPVYSTPRQLGTEDTLNGSGNDTAVDAVDGNVPSADGEDVLGLSADSLSRLRSPSVMEVREKGNEKLKEELAKAQRELKLKDEECERLSKVRDQLGQELEELTASLFEEAHKMVHEANLKQATAEKQLKEALGKIDVLQAEVAALKTLVLSTSPTSPCKEMPPGPKAPFKKGHARNKSTSSAMLGSQQEVAVTQPIVRECKEGSLGHFFKCVFCAWLTYSFVEPVGFQPLPVVKASAVECGGPKKCALCGQTKTCKHRIKFGDSSSYYYVSPFCRYRITSVCNFFTYIRYILQGLVKQQDAEQMFWEVMQLRKEMSNAKLGYYKDEL</sequence>
<dbReference type="Pfam" id="PF06428">
    <property type="entry name" value="Sec2p"/>
    <property type="match status" value="1"/>
</dbReference>
<name>A0A8C2H841_CYPCA</name>
<dbReference type="Gene3D" id="1.20.5.4880">
    <property type="match status" value="1"/>
</dbReference>
<feature type="region of interest" description="Disordered" evidence="4">
    <location>
        <begin position="1"/>
        <end position="59"/>
    </location>
</feature>
<feature type="coiled-coil region" evidence="3">
    <location>
        <begin position="120"/>
        <end position="211"/>
    </location>
</feature>
<feature type="domain" description="GDP/GTP exchange factor Sec2 N-terminal" evidence="5">
    <location>
        <begin position="126"/>
        <end position="209"/>
    </location>
</feature>